<sequence length="255" mass="28979">MKYVMAIHQEKLESWPVQSCSPQTNCRRNGVVASGTQLPVRESEEGNYLRWFRIAGFPQNTLFSIIKAFVAGVILSIGFIHVLPNTTENLTFPCLSKNPWDKFLFVGLLVMAAEIGTLMVEEKTGENENHLHHGQAYGSVSMPEHSDSTQFLRRQFCFMNHIYYCIGIGNSGTLFDHRDIISKIPRLSSCNHEIKGWGWAYRNQGTTLGDPLVGSMFEETTSSGRINRWQLGFVGKRNKMKRTKEEEEEKGNRGK</sequence>
<keyword evidence="3 5" id="KW-1133">Transmembrane helix</keyword>
<evidence type="ECO:0000256" key="4">
    <source>
        <dbReference type="ARBA" id="ARBA00023136"/>
    </source>
</evidence>
<dbReference type="Pfam" id="PF02535">
    <property type="entry name" value="Zip"/>
    <property type="match status" value="1"/>
</dbReference>
<organism evidence="6 7">
    <name type="scientific">Gossypium trilobum</name>
    <dbReference type="NCBI Taxonomy" id="34281"/>
    <lineage>
        <taxon>Eukaryota</taxon>
        <taxon>Viridiplantae</taxon>
        <taxon>Streptophyta</taxon>
        <taxon>Embryophyta</taxon>
        <taxon>Tracheophyta</taxon>
        <taxon>Spermatophyta</taxon>
        <taxon>Magnoliopsida</taxon>
        <taxon>eudicotyledons</taxon>
        <taxon>Gunneridae</taxon>
        <taxon>Pentapetalae</taxon>
        <taxon>rosids</taxon>
        <taxon>malvids</taxon>
        <taxon>Malvales</taxon>
        <taxon>Malvaceae</taxon>
        <taxon>Malvoideae</taxon>
        <taxon>Gossypium</taxon>
    </lineage>
</organism>
<comment type="subcellular location">
    <subcellularLocation>
        <location evidence="1">Membrane</location>
        <topology evidence="1">Multi-pass membrane protein</topology>
    </subcellularLocation>
</comment>
<keyword evidence="7" id="KW-1185">Reference proteome</keyword>
<evidence type="ECO:0000256" key="3">
    <source>
        <dbReference type="ARBA" id="ARBA00022989"/>
    </source>
</evidence>
<dbReference type="AlphaFoldDB" id="A0A7J9DQR8"/>
<protein>
    <submittedName>
        <fullName evidence="6">Uncharacterized protein</fullName>
    </submittedName>
</protein>
<reference evidence="6 7" key="1">
    <citation type="journal article" date="2019" name="Genome Biol. Evol.">
        <title>Insights into the evolution of the New World diploid cottons (Gossypium, subgenus Houzingenia) based on genome sequencing.</title>
        <authorList>
            <person name="Grover C.E."/>
            <person name="Arick M.A. 2nd"/>
            <person name="Thrash A."/>
            <person name="Conover J.L."/>
            <person name="Sanders W.S."/>
            <person name="Peterson D.G."/>
            <person name="Frelichowski J.E."/>
            <person name="Scheffler J.A."/>
            <person name="Scheffler B.E."/>
            <person name="Wendel J.F."/>
        </authorList>
    </citation>
    <scope>NUCLEOTIDE SEQUENCE [LARGE SCALE GENOMIC DNA]</scope>
    <source>
        <strain evidence="6">8</strain>
        <tissue evidence="6">Leaf</tissue>
    </source>
</reference>
<gene>
    <name evidence="6" type="ORF">Gotri_012587</name>
</gene>
<feature type="transmembrane region" description="Helical" evidence="5">
    <location>
        <begin position="103"/>
        <end position="120"/>
    </location>
</feature>
<proteinExistence type="predicted"/>
<evidence type="ECO:0000256" key="1">
    <source>
        <dbReference type="ARBA" id="ARBA00004141"/>
    </source>
</evidence>
<evidence type="ECO:0000313" key="7">
    <source>
        <dbReference type="Proteomes" id="UP000593568"/>
    </source>
</evidence>
<name>A0A7J9DQR8_9ROSI</name>
<dbReference type="GO" id="GO:0016020">
    <property type="term" value="C:membrane"/>
    <property type="evidence" value="ECO:0007669"/>
    <property type="project" value="UniProtKB-SubCell"/>
</dbReference>
<evidence type="ECO:0000256" key="5">
    <source>
        <dbReference type="SAM" id="Phobius"/>
    </source>
</evidence>
<dbReference type="Proteomes" id="UP000593568">
    <property type="component" value="Unassembled WGS sequence"/>
</dbReference>
<keyword evidence="2 5" id="KW-0812">Transmembrane</keyword>
<keyword evidence="4 5" id="KW-0472">Membrane</keyword>
<feature type="transmembrane region" description="Helical" evidence="5">
    <location>
        <begin position="62"/>
        <end position="83"/>
    </location>
</feature>
<evidence type="ECO:0000256" key="2">
    <source>
        <dbReference type="ARBA" id="ARBA00022692"/>
    </source>
</evidence>
<comment type="caution">
    <text evidence="6">The sequence shown here is derived from an EMBL/GenBank/DDBJ whole genome shotgun (WGS) entry which is preliminary data.</text>
</comment>
<dbReference type="InterPro" id="IPR003689">
    <property type="entry name" value="ZIP"/>
</dbReference>
<evidence type="ECO:0000313" key="6">
    <source>
        <dbReference type="EMBL" id="MBA0763067.1"/>
    </source>
</evidence>
<dbReference type="EMBL" id="JABEZW010000004">
    <property type="protein sequence ID" value="MBA0763067.1"/>
    <property type="molecule type" value="Genomic_DNA"/>
</dbReference>
<dbReference type="GO" id="GO:0046873">
    <property type="term" value="F:metal ion transmembrane transporter activity"/>
    <property type="evidence" value="ECO:0007669"/>
    <property type="project" value="InterPro"/>
</dbReference>
<accession>A0A7J9DQR8</accession>